<dbReference type="InterPro" id="IPR012340">
    <property type="entry name" value="NA-bd_OB-fold"/>
</dbReference>
<sequence>MSTYITIKGRLGRDPETFQSDNKTYCRLSVAVTYRSFSNETNAWEDVFTEWYNVFIAQLYLVSRASLLKKGCEVIVSGNISFNKYQDKNTGEERVGKNMNCSELYFTTTNDQSLQQCVQIATSNFGNTQPQSGGFNNNQNNGFNNQPQQNGFRNQSQQGFSNQQGFKPQQANPTPVPQYQQAPQQPQQQPVQNVQTQPQFKPNGEIDTTINPVTGQPFQQSNPYQPTNQPMKQVNRPVQEYSDDSAVSVPEESIPF</sequence>
<dbReference type="CDD" id="cd04496">
    <property type="entry name" value="SSB_OBF"/>
    <property type="match status" value="1"/>
</dbReference>
<dbReference type="Proteomes" id="UP000265691">
    <property type="component" value="Unassembled WGS sequence"/>
</dbReference>
<feature type="compositionally biased region" description="Low complexity" evidence="3">
    <location>
        <begin position="129"/>
        <end position="166"/>
    </location>
</feature>
<dbReference type="RefSeq" id="WP_119524240.1">
    <property type="nucleotide sequence ID" value="NZ_NRHC01000002.1"/>
</dbReference>
<protein>
    <submittedName>
        <fullName evidence="4">Uncharacterized protein</fullName>
    </submittedName>
</protein>
<evidence type="ECO:0000256" key="3">
    <source>
        <dbReference type="SAM" id="MobiDB-lite"/>
    </source>
</evidence>
<dbReference type="Pfam" id="PF00436">
    <property type="entry name" value="SSB"/>
    <property type="match status" value="1"/>
</dbReference>
<keyword evidence="5" id="KW-1185">Reference proteome</keyword>
<comment type="caution">
    <text evidence="4">The sequence shown here is derived from an EMBL/GenBank/DDBJ whole genome shotgun (WGS) entry which is preliminary data.</text>
</comment>
<evidence type="ECO:0000313" key="5">
    <source>
        <dbReference type="Proteomes" id="UP000265691"/>
    </source>
</evidence>
<dbReference type="OrthoDB" id="9809878at2"/>
<dbReference type="PROSITE" id="PS50935">
    <property type="entry name" value="SSB"/>
    <property type="match status" value="1"/>
</dbReference>
<dbReference type="SUPFAM" id="SSF50249">
    <property type="entry name" value="Nucleic acid-binding proteins"/>
    <property type="match status" value="1"/>
</dbReference>
<feature type="region of interest" description="Disordered" evidence="3">
    <location>
        <begin position="128"/>
        <end position="256"/>
    </location>
</feature>
<feature type="compositionally biased region" description="Low complexity" evidence="3">
    <location>
        <begin position="177"/>
        <end position="199"/>
    </location>
</feature>
<dbReference type="Gene3D" id="2.40.50.140">
    <property type="entry name" value="Nucleic acid-binding proteins"/>
    <property type="match status" value="1"/>
</dbReference>
<accession>A0A3A1YBE4</accession>
<keyword evidence="1 2" id="KW-0238">DNA-binding</keyword>
<evidence type="ECO:0000313" key="4">
    <source>
        <dbReference type="EMBL" id="RIY34488.1"/>
    </source>
</evidence>
<feature type="compositionally biased region" description="Polar residues" evidence="3">
    <location>
        <begin position="206"/>
        <end position="232"/>
    </location>
</feature>
<dbReference type="InterPro" id="IPR000424">
    <property type="entry name" value="Primosome_PriB/ssb"/>
</dbReference>
<gene>
    <name evidence="4" type="ORF">CKF54_00390</name>
</gene>
<evidence type="ECO:0000256" key="2">
    <source>
        <dbReference type="PROSITE-ProRule" id="PRU00252"/>
    </source>
</evidence>
<name>A0A3A1YBE4_9GAMM</name>
<dbReference type="GO" id="GO:0003697">
    <property type="term" value="F:single-stranded DNA binding"/>
    <property type="evidence" value="ECO:0007669"/>
    <property type="project" value="InterPro"/>
</dbReference>
<evidence type="ECO:0000256" key="1">
    <source>
        <dbReference type="ARBA" id="ARBA00023125"/>
    </source>
</evidence>
<dbReference type="EMBL" id="NRHC01000002">
    <property type="protein sequence ID" value="RIY34488.1"/>
    <property type="molecule type" value="Genomic_DNA"/>
</dbReference>
<dbReference type="AlphaFoldDB" id="A0A3A1YBE4"/>
<proteinExistence type="predicted"/>
<organism evidence="4 5">
    <name type="scientific">Psittacicella hinzii</name>
    <dbReference type="NCBI Taxonomy" id="2028575"/>
    <lineage>
        <taxon>Bacteria</taxon>
        <taxon>Pseudomonadati</taxon>
        <taxon>Pseudomonadota</taxon>
        <taxon>Gammaproteobacteria</taxon>
        <taxon>Pasteurellales</taxon>
        <taxon>Psittacicellaceae</taxon>
        <taxon>Psittacicella</taxon>
    </lineage>
</organism>
<reference evidence="4 5" key="1">
    <citation type="submission" date="2017-08" db="EMBL/GenBank/DDBJ databases">
        <title>Reclassification of Bisgaard taxon 37 and 44.</title>
        <authorList>
            <person name="Christensen H."/>
        </authorList>
    </citation>
    <scope>NUCLEOTIDE SEQUENCE [LARGE SCALE GENOMIC DNA]</scope>
    <source>
        <strain evidence="4 5">B96_3</strain>
    </source>
</reference>